<evidence type="ECO:0000313" key="3">
    <source>
        <dbReference type="Proteomes" id="UP000271098"/>
    </source>
</evidence>
<accession>A0A183EEL9</accession>
<dbReference type="InterPro" id="IPR036249">
    <property type="entry name" value="Thioredoxin-like_sf"/>
</dbReference>
<feature type="domain" description="Thioredoxin" evidence="1">
    <location>
        <begin position="3"/>
        <end position="59"/>
    </location>
</feature>
<dbReference type="InterPro" id="IPR017937">
    <property type="entry name" value="Thioredoxin_CS"/>
</dbReference>
<gene>
    <name evidence="2" type="ORF">GPUH_LOCUS19411</name>
</gene>
<dbReference type="GO" id="GO:0016671">
    <property type="term" value="F:oxidoreductase activity, acting on a sulfur group of donors, disulfide as acceptor"/>
    <property type="evidence" value="ECO:0007669"/>
    <property type="project" value="TreeGrafter"/>
</dbReference>
<evidence type="ECO:0000259" key="1">
    <source>
        <dbReference type="Pfam" id="PF00085"/>
    </source>
</evidence>
<reference evidence="4" key="1">
    <citation type="submission" date="2016-06" db="UniProtKB">
        <authorList>
            <consortium name="WormBaseParasite"/>
        </authorList>
    </citation>
    <scope>IDENTIFICATION</scope>
</reference>
<dbReference type="GO" id="GO:0036498">
    <property type="term" value="P:IRE1-mediated unfolded protein response"/>
    <property type="evidence" value="ECO:0007669"/>
    <property type="project" value="TreeGrafter"/>
</dbReference>
<dbReference type="Gene3D" id="3.40.30.10">
    <property type="entry name" value="Glutaredoxin"/>
    <property type="match status" value="1"/>
</dbReference>
<dbReference type="PANTHER" id="PTHR44340">
    <property type="entry name" value="DNAJ HOMOLOG SUBFAMILY C MEMBER 10"/>
    <property type="match status" value="1"/>
</dbReference>
<dbReference type="GO" id="GO:0051787">
    <property type="term" value="F:misfolded protein binding"/>
    <property type="evidence" value="ECO:0007669"/>
    <property type="project" value="TreeGrafter"/>
</dbReference>
<dbReference type="AlphaFoldDB" id="A0A183EEL9"/>
<reference evidence="2 3" key="2">
    <citation type="submission" date="2018-11" db="EMBL/GenBank/DDBJ databases">
        <authorList>
            <consortium name="Pathogen Informatics"/>
        </authorList>
    </citation>
    <scope>NUCLEOTIDE SEQUENCE [LARGE SCALE GENOMIC DNA]</scope>
</reference>
<dbReference type="GO" id="GO:0005788">
    <property type="term" value="C:endoplasmic reticulum lumen"/>
    <property type="evidence" value="ECO:0007669"/>
    <property type="project" value="TreeGrafter"/>
</dbReference>
<protein>
    <submittedName>
        <fullName evidence="4">Thioredoxin domain-containing protein</fullName>
    </submittedName>
</protein>
<dbReference type="PANTHER" id="PTHR44340:SF1">
    <property type="entry name" value="DNAJ HOMOLOG SUBFAMILY C MEMBER 10"/>
    <property type="match status" value="1"/>
</dbReference>
<proteinExistence type="predicted"/>
<evidence type="ECO:0000313" key="4">
    <source>
        <dbReference type="WBParaSite" id="GPUH_0001943501-mRNA-1"/>
    </source>
</evidence>
<dbReference type="GO" id="GO:0015035">
    <property type="term" value="F:protein-disulfide reductase activity"/>
    <property type="evidence" value="ECO:0007669"/>
    <property type="project" value="TreeGrafter"/>
</dbReference>
<organism evidence="4">
    <name type="scientific">Gongylonema pulchrum</name>
    <dbReference type="NCBI Taxonomy" id="637853"/>
    <lineage>
        <taxon>Eukaryota</taxon>
        <taxon>Metazoa</taxon>
        <taxon>Ecdysozoa</taxon>
        <taxon>Nematoda</taxon>
        <taxon>Chromadorea</taxon>
        <taxon>Rhabditida</taxon>
        <taxon>Spirurina</taxon>
        <taxon>Spiruromorpha</taxon>
        <taxon>Spiruroidea</taxon>
        <taxon>Gongylonematidae</taxon>
        <taxon>Gongylonema</taxon>
    </lineage>
</organism>
<dbReference type="WBParaSite" id="GPUH_0001943501-mRNA-1">
    <property type="protein sequence ID" value="GPUH_0001943501-mRNA-1"/>
    <property type="gene ID" value="GPUH_0001943501"/>
</dbReference>
<dbReference type="InterPro" id="IPR052460">
    <property type="entry name" value="ER_disulfide_reductase"/>
</dbReference>
<dbReference type="Pfam" id="PF00085">
    <property type="entry name" value="Thioredoxin"/>
    <property type="match status" value="1"/>
</dbReference>
<name>A0A183EEL9_9BILA</name>
<dbReference type="InterPro" id="IPR013766">
    <property type="entry name" value="Thioredoxin_domain"/>
</dbReference>
<evidence type="ECO:0000313" key="2">
    <source>
        <dbReference type="EMBL" id="VDN33790.1"/>
    </source>
</evidence>
<sequence length="62" mass="7127">MHEAAISSNDEWIIDYFAPWCPPCLRLLRELRKLHNHIENIKIGTIDCVQHGDICKKANANA</sequence>
<dbReference type="PROSITE" id="PS00194">
    <property type="entry name" value="THIOREDOXIN_1"/>
    <property type="match status" value="1"/>
</dbReference>
<dbReference type="EMBL" id="UYRT01088468">
    <property type="protein sequence ID" value="VDN33790.1"/>
    <property type="molecule type" value="Genomic_DNA"/>
</dbReference>
<dbReference type="Proteomes" id="UP000271098">
    <property type="component" value="Unassembled WGS sequence"/>
</dbReference>
<dbReference type="SUPFAM" id="SSF52833">
    <property type="entry name" value="Thioredoxin-like"/>
    <property type="match status" value="1"/>
</dbReference>
<keyword evidence="3" id="KW-1185">Reference proteome</keyword>